<evidence type="ECO:0000256" key="5">
    <source>
        <dbReference type="SAM" id="Phobius"/>
    </source>
</evidence>
<feature type="transmembrane region" description="Helical" evidence="5">
    <location>
        <begin position="217"/>
        <end position="238"/>
    </location>
</feature>
<evidence type="ECO:0000259" key="6">
    <source>
        <dbReference type="Pfam" id="PF00003"/>
    </source>
</evidence>
<feature type="transmembrane region" description="Helical" evidence="5">
    <location>
        <begin position="183"/>
        <end position="205"/>
    </location>
</feature>
<dbReference type="EMBL" id="JANBQF010000020">
    <property type="protein sequence ID" value="KAJ2007682.1"/>
    <property type="molecule type" value="Genomic_DNA"/>
</dbReference>
<dbReference type="GO" id="GO:0004930">
    <property type="term" value="F:G protein-coupled receptor activity"/>
    <property type="evidence" value="ECO:0007669"/>
    <property type="project" value="InterPro"/>
</dbReference>
<dbReference type="Proteomes" id="UP001150907">
    <property type="component" value="Unassembled WGS sequence"/>
</dbReference>
<dbReference type="GO" id="GO:0016020">
    <property type="term" value="C:membrane"/>
    <property type="evidence" value="ECO:0007669"/>
    <property type="project" value="UniProtKB-SubCell"/>
</dbReference>
<evidence type="ECO:0000313" key="8">
    <source>
        <dbReference type="Proteomes" id="UP001150907"/>
    </source>
</evidence>
<evidence type="ECO:0000313" key="7">
    <source>
        <dbReference type="EMBL" id="KAJ2007682.1"/>
    </source>
</evidence>
<feature type="domain" description="G-protein coupled receptors family 3 profile" evidence="6">
    <location>
        <begin position="32"/>
        <end position="268"/>
    </location>
</feature>
<accession>A0A9W8EL89</accession>
<proteinExistence type="predicted"/>
<keyword evidence="8" id="KW-1185">Reference proteome</keyword>
<feature type="transmembrane region" description="Helical" evidence="5">
    <location>
        <begin position="65"/>
        <end position="81"/>
    </location>
</feature>
<comment type="subcellular location">
    <subcellularLocation>
        <location evidence="1">Membrane</location>
        <topology evidence="1">Multi-pass membrane protein</topology>
    </subcellularLocation>
</comment>
<evidence type="ECO:0000256" key="2">
    <source>
        <dbReference type="ARBA" id="ARBA00022692"/>
    </source>
</evidence>
<dbReference type="InterPro" id="IPR017978">
    <property type="entry name" value="GPCR_3_C"/>
</dbReference>
<feature type="transmembrane region" description="Helical" evidence="5">
    <location>
        <begin position="31"/>
        <end position="53"/>
    </location>
</feature>
<dbReference type="AlphaFoldDB" id="A0A9W8EL89"/>
<dbReference type="OrthoDB" id="5592846at2759"/>
<reference evidence="7" key="1">
    <citation type="submission" date="2022-07" db="EMBL/GenBank/DDBJ databases">
        <title>Phylogenomic reconstructions and comparative analyses of Kickxellomycotina fungi.</title>
        <authorList>
            <person name="Reynolds N.K."/>
            <person name="Stajich J.E."/>
            <person name="Barry K."/>
            <person name="Grigoriev I.V."/>
            <person name="Crous P."/>
            <person name="Smith M.E."/>
        </authorList>
    </citation>
    <scope>NUCLEOTIDE SEQUENCE</scope>
    <source>
        <strain evidence="7">IMI 214461</strain>
    </source>
</reference>
<sequence length="383" mass="42870">MAFPNEAFEDQRLQNAIALKVELDKRGAADVATVMAFAAVVFINFLAVLFTLWNRNYPPIKAKSPLLMTCLFVGSTFWYIGDIRGHGHVQQYGTGLADCHVSNIWMHAVSGMFAVCGLYALRSQMLYQVFHLNQPCSGLKFFMPTIVYSTIVLVFAIVMQALGDKRTTYYVPQLDICSGTNTYKITILTLLWGAVLYDAVMYWRIRNIKSSFNESREMAAVSSLSILVLLVTTLISFLKPSYPLLMPFRVTMTVIGQFCVHLTWWSIMAVPIYQCLFNRHTYLVKWRATLREDGLQREYRADSSSGMQPITDNATKSLQTSYGDKVTNTHAFYYGNESGARLYAPMTYADVGAIIGHEAPSAISNSCSGESVIDSEGVGRKLV</sequence>
<keyword evidence="3 5" id="KW-1133">Transmembrane helix</keyword>
<keyword evidence="4 5" id="KW-0472">Membrane</keyword>
<dbReference type="Pfam" id="PF00003">
    <property type="entry name" value="7tm_3"/>
    <property type="match status" value="1"/>
</dbReference>
<keyword evidence="2 5" id="KW-0812">Transmembrane</keyword>
<feature type="transmembrane region" description="Helical" evidence="5">
    <location>
        <begin position="101"/>
        <end position="121"/>
    </location>
</feature>
<protein>
    <recommendedName>
        <fullName evidence="6">G-protein coupled receptors family 3 profile domain-containing protein</fullName>
    </recommendedName>
</protein>
<organism evidence="7 8">
    <name type="scientific">Coemansia thaxteri</name>
    <dbReference type="NCBI Taxonomy" id="2663907"/>
    <lineage>
        <taxon>Eukaryota</taxon>
        <taxon>Fungi</taxon>
        <taxon>Fungi incertae sedis</taxon>
        <taxon>Zoopagomycota</taxon>
        <taxon>Kickxellomycotina</taxon>
        <taxon>Kickxellomycetes</taxon>
        <taxon>Kickxellales</taxon>
        <taxon>Kickxellaceae</taxon>
        <taxon>Coemansia</taxon>
    </lineage>
</organism>
<name>A0A9W8EL89_9FUNG</name>
<evidence type="ECO:0000256" key="3">
    <source>
        <dbReference type="ARBA" id="ARBA00022989"/>
    </source>
</evidence>
<feature type="transmembrane region" description="Helical" evidence="5">
    <location>
        <begin position="141"/>
        <end position="163"/>
    </location>
</feature>
<evidence type="ECO:0000256" key="4">
    <source>
        <dbReference type="ARBA" id="ARBA00023136"/>
    </source>
</evidence>
<feature type="transmembrane region" description="Helical" evidence="5">
    <location>
        <begin position="250"/>
        <end position="273"/>
    </location>
</feature>
<gene>
    <name evidence="7" type="ORF">H4R26_000640</name>
</gene>
<comment type="caution">
    <text evidence="7">The sequence shown here is derived from an EMBL/GenBank/DDBJ whole genome shotgun (WGS) entry which is preliminary data.</text>
</comment>
<evidence type="ECO:0000256" key="1">
    <source>
        <dbReference type="ARBA" id="ARBA00004141"/>
    </source>
</evidence>